<proteinExistence type="predicted"/>
<evidence type="ECO:0000256" key="2">
    <source>
        <dbReference type="ARBA" id="ARBA00023002"/>
    </source>
</evidence>
<evidence type="ECO:0000313" key="4">
    <source>
        <dbReference type="EMBL" id="RCK79276.1"/>
    </source>
</evidence>
<dbReference type="Pfam" id="PF04166">
    <property type="entry name" value="PdxA"/>
    <property type="match status" value="1"/>
</dbReference>
<protein>
    <submittedName>
        <fullName evidence="4">4-hydroxythreonine-4-phosphate dehydrogenase</fullName>
    </submittedName>
</protein>
<dbReference type="Proteomes" id="UP000252355">
    <property type="component" value="Unassembled WGS sequence"/>
</dbReference>
<dbReference type="EMBL" id="QOQW01000014">
    <property type="protein sequence ID" value="RCK79276.1"/>
    <property type="molecule type" value="Genomic_DNA"/>
</dbReference>
<dbReference type="PANTHER" id="PTHR30004">
    <property type="entry name" value="4-HYDROXYTHREONINE-4-PHOSPHATE DEHYDROGENASE"/>
    <property type="match status" value="1"/>
</dbReference>
<dbReference type="InterPro" id="IPR005255">
    <property type="entry name" value="PdxA_fam"/>
</dbReference>
<reference evidence="4 5" key="1">
    <citation type="submission" date="2018-05" db="EMBL/GenBank/DDBJ databases">
        <title>A metagenomic window into the 2 km-deep terrestrial subsurface aquifer revealed taxonomically and functionally diverse microbial community comprising novel uncultured bacterial lineages.</title>
        <authorList>
            <person name="Kadnikov V.V."/>
            <person name="Mardanov A.V."/>
            <person name="Beletsky A.V."/>
            <person name="Banks D."/>
            <person name="Pimenov N.V."/>
            <person name="Frank Y.A."/>
            <person name="Karnachuk O.V."/>
            <person name="Ravin N.V."/>
        </authorList>
    </citation>
    <scope>NUCLEOTIDE SEQUENCE [LARGE SCALE GENOMIC DNA]</scope>
    <source>
        <strain evidence="4">BY5</strain>
    </source>
</reference>
<dbReference type="SUPFAM" id="SSF53659">
    <property type="entry name" value="Isocitrate/Isopropylmalate dehydrogenase-like"/>
    <property type="match status" value="1"/>
</dbReference>
<keyword evidence="2" id="KW-0560">Oxidoreductase</keyword>
<dbReference type="GO" id="GO:0051287">
    <property type="term" value="F:NAD binding"/>
    <property type="evidence" value="ECO:0007669"/>
    <property type="project" value="InterPro"/>
</dbReference>
<organism evidence="4 5">
    <name type="scientific">Candidatus Ozemobacter sibiricus</name>
    <dbReference type="NCBI Taxonomy" id="2268124"/>
    <lineage>
        <taxon>Bacteria</taxon>
        <taxon>Candidatus Ozemobacteria</taxon>
        <taxon>Candidatus Ozemobacterales</taxon>
        <taxon>Candidatus Ozemobacteraceae</taxon>
        <taxon>Candidatus Ozemobacter</taxon>
    </lineage>
</organism>
<comment type="caution">
    <text evidence="4">The sequence shown here is derived from an EMBL/GenBank/DDBJ whole genome shotgun (WGS) entry which is preliminary data.</text>
</comment>
<dbReference type="AlphaFoldDB" id="A0A367ZMM4"/>
<accession>A0A367ZMM4</accession>
<gene>
    <name evidence="4" type="ORF">OZSIB_0147</name>
</gene>
<dbReference type="PANTHER" id="PTHR30004:SF6">
    <property type="entry name" value="D-THREONATE 4-PHOSPHATE DEHYDROGENASE"/>
    <property type="match status" value="1"/>
</dbReference>
<keyword evidence="1" id="KW-0479">Metal-binding</keyword>
<evidence type="ECO:0000256" key="3">
    <source>
        <dbReference type="ARBA" id="ARBA00023027"/>
    </source>
</evidence>
<dbReference type="Gene3D" id="3.40.718.10">
    <property type="entry name" value="Isopropylmalate Dehydrogenase"/>
    <property type="match status" value="1"/>
</dbReference>
<keyword evidence="3" id="KW-0520">NAD</keyword>
<sequence>MSPRQRSVQPMSLAVTMGDPCGIGPELLARVVADAAVDDLAGWVLIGPRAAFAAAFARLFPRRRSLPAGLRWVEVEEGGPFPPGAVTAAGGRAAVQAIEMAHRLCLTGECAAMVTGPIGKEAIRLAGSPFAGHTDMLQALAGVPATRMAMVFGRWRVVMTTLHVAWRDVSRLLTETAVYETIMAAHEAFATARRPFPVIAVAGLNPHAGEHGLFGDEEERAIGPAIARARAVNPNVSGPWPADSLFKAERRRVTDVFVAQTHDQGLIAIKTLGGLRCVNVTLGLPYIRTSVGHGTAYDIAGQGRADHRGLLAALTLARRMALARRPSSLAVSREALGRSGAP</sequence>
<evidence type="ECO:0000256" key="1">
    <source>
        <dbReference type="ARBA" id="ARBA00022723"/>
    </source>
</evidence>
<evidence type="ECO:0000313" key="5">
    <source>
        <dbReference type="Proteomes" id="UP000252355"/>
    </source>
</evidence>
<dbReference type="NCBIfam" id="TIGR00557">
    <property type="entry name" value="pdxA"/>
    <property type="match status" value="1"/>
</dbReference>
<name>A0A367ZMM4_9BACT</name>
<dbReference type="GO" id="GO:0016491">
    <property type="term" value="F:oxidoreductase activity"/>
    <property type="evidence" value="ECO:0007669"/>
    <property type="project" value="UniProtKB-KW"/>
</dbReference>
<dbReference type="GO" id="GO:0046872">
    <property type="term" value="F:metal ion binding"/>
    <property type="evidence" value="ECO:0007669"/>
    <property type="project" value="UniProtKB-KW"/>
</dbReference>